<proteinExistence type="predicted"/>
<gene>
    <name evidence="1" type="ORF">M413DRAFT_389455</name>
</gene>
<dbReference type="Proteomes" id="UP000053424">
    <property type="component" value="Unassembled WGS sequence"/>
</dbReference>
<sequence>MEHGLVFVSLQVITFSNSLLISKGTKWVGFPFVILRCGFKASLRKIRKTPRAYGPRSGLETLPFKKLFLPWKADDPWAISNSAVPGILGLDQDETGVAKDLLHDPGFREMMLRECMRHCLRNEIVIVYNDKRNVEHRKQSDFGGREPEGVYNKSGVVI</sequence>
<reference evidence="1 2" key="1">
    <citation type="submission" date="2014-04" db="EMBL/GenBank/DDBJ databases">
        <authorList>
            <consortium name="DOE Joint Genome Institute"/>
            <person name="Kuo A."/>
            <person name="Gay G."/>
            <person name="Dore J."/>
            <person name="Kohler A."/>
            <person name="Nagy L.G."/>
            <person name="Floudas D."/>
            <person name="Copeland A."/>
            <person name="Barry K.W."/>
            <person name="Cichocki N."/>
            <person name="Veneault-Fourrey C."/>
            <person name="LaButti K."/>
            <person name="Lindquist E.A."/>
            <person name="Lipzen A."/>
            <person name="Lundell T."/>
            <person name="Morin E."/>
            <person name="Murat C."/>
            <person name="Sun H."/>
            <person name="Tunlid A."/>
            <person name="Henrissat B."/>
            <person name="Grigoriev I.V."/>
            <person name="Hibbett D.S."/>
            <person name="Martin F."/>
            <person name="Nordberg H.P."/>
            <person name="Cantor M.N."/>
            <person name="Hua S.X."/>
        </authorList>
    </citation>
    <scope>NUCLEOTIDE SEQUENCE [LARGE SCALE GENOMIC DNA]</scope>
    <source>
        <strain evidence="2">h7</strain>
    </source>
</reference>
<evidence type="ECO:0000313" key="2">
    <source>
        <dbReference type="Proteomes" id="UP000053424"/>
    </source>
</evidence>
<evidence type="ECO:0000313" key="1">
    <source>
        <dbReference type="EMBL" id="KIM43828.1"/>
    </source>
</evidence>
<dbReference type="AlphaFoldDB" id="A0A0C2Y1U8"/>
<organism evidence="1 2">
    <name type="scientific">Hebeloma cylindrosporum</name>
    <dbReference type="NCBI Taxonomy" id="76867"/>
    <lineage>
        <taxon>Eukaryota</taxon>
        <taxon>Fungi</taxon>
        <taxon>Dikarya</taxon>
        <taxon>Basidiomycota</taxon>
        <taxon>Agaricomycotina</taxon>
        <taxon>Agaricomycetes</taxon>
        <taxon>Agaricomycetidae</taxon>
        <taxon>Agaricales</taxon>
        <taxon>Agaricineae</taxon>
        <taxon>Hymenogastraceae</taxon>
        <taxon>Hebeloma</taxon>
    </lineage>
</organism>
<keyword evidence="2" id="KW-1185">Reference proteome</keyword>
<accession>A0A0C2Y1U8</accession>
<protein>
    <submittedName>
        <fullName evidence="1">Uncharacterized protein</fullName>
    </submittedName>
</protein>
<dbReference type="HOGENOM" id="CLU_1669587_0_0_1"/>
<reference evidence="2" key="2">
    <citation type="submission" date="2015-01" db="EMBL/GenBank/DDBJ databases">
        <title>Evolutionary Origins and Diversification of the Mycorrhizal Mutualists.</title>
        <authorList>
            <consortium name="DOE Joint Genome Institute"/>
            <consortium name="Mycorrhizal Genomics Consortium"/>
            <person name="Kohler A."/>
            <person name="Kuo A."/>
            <person name="Nagy L.G."/>
            <person name="Floudas D."/>
            <person name="Copeland A."/>
            <person name="Barry K.W."/>
            <person name="Cichocki N."/>
            <person name="Veneault-Fourrey C."/>
            <person name="LaButti K."/>
            <person name="Lindquist E.A."/>
            <person name="Lipzen A."/>
            <person name="Lundell T."/>
            <person name="Morin E."/>
            <person name="Murat C."/>
            <person name="Riley R."/>
            <person name="Ohm R."/>
            <person name="Sun H."/>
            <person name="Tunlid A."/>
            <person name="Henrissat B."/>
            <person name="Grigoriev I.V."/>
            <person name="Hibbett D.S."/>
            <person name="Martin F."/>
        </authorList>
    </citation>
    <scope>NUCLEOTIDE SEQUENCE [LARGE SCALE GENOMIC DNA]</scope>
    <source>
        <strain evidence="2">h7</strain>
    </source>
</reference>
<name>A0A0C2Y1U8_HEBCY</name>
<dbReference type="EMBL" id="KN831775">
    <property type="protein sequence ID" value="KIM43828.1"/>
    <property type="molecule type" value="Genomic_DNA"/>
</dbReference>